<gene>
    <name evidence="2" type="ORF">X975_07503</name>
</gene>
<organism evidence="2 3">
    <name type="scientific">Stegodyphus mimosarum</name>
    <name type="common">African social velvet spider</name>
    <dbReference type="NCBI Taxonomy" id="407821"/>
    <lineage>
        <taxon>Eukaryota</taxon>
        <taxon>Metazoa</taxon>
        <taxon>Ecdysozoa</taxon>
        <taxon>Arthropoda</taxon>
        <taxon>Chelicerata</taxon>
        <taxon>Arachnida</taxon>
        <taxon>Araneae</taxon>
        <taxon>Araneomorphae</taxon>
        <taxon>Entelegynae</taxon>
        <taxon>Eresoidea</taxon>
        <taxon>Eresidae</taxon>
        <taxon>Stegodyphus</taxon>
    </lineage>
</organism>
<protein>
    <recommendedName>
        <fullName evidence="1">PiggyBac transposable element-derived protein domain-containing protein</fullName>
    </recommendedName>
</protein>
<evidence type="ECO:0000259" key="1">
    <source>
        <dbReference type="Pfam" id="PF13843"/>
    </source>
</evidence>
<dbReference type="AlphaFoldDB" id="A0A087U5Q4"/>
<dbReference type="Proteomes" id="UP000054359">
    <property type="component" value="Unassembled WGS sequence"/>
</dbReference>
<accession>A0A087U5Q4</accession>
<dbReference type="PANTHER" id="PTHR47272">
    <property type="entry name" value="DDE_TNP_1_7 DOMAIN-CONTAINING PROTEIN"/>
    <property type="match status" value="1"/>
</dbReference>
<sequence length="104" mass="12174">MATNFDMIDPPSVDKRCSRKENKSVSVKQPKLIRNYNKYMGGVNLLDNFVAMYKVKDKKWWWPIFTNFIDVANTMPKISLSDFQRSLALALLKTREEYFTICGL</sequence>
<dbReference type="OrthoDB" id="6437358at2759"/>
<feature type="non-terminal residue" evidence="2">
    <location>
        <position position="104"/>
    </location>
</feature>
<dbReference type="InterPro" id="IPR029526">
    <property type="entry name" value="PGBD"/>
</dbReference>
<reference evidence="2 3" key="1">
    <citation type="submission" date="2013-11" db="EMBL/GenBank/DDBJ databases">
        <title>Genome sequencing of Stegodyphus mimosarum.</title>
        <authorList>
            <person name="Bechsgaard J."/>
        </authorList>
    </citation>
    <scope>NUCLEOTIDE SEQUENCE [LARGE SCALE GENOMIC DNA]</scope>
</reference>
<evidence type="ECO:0000313" key="2">
    <source>
        <dbReference type="EMBL" id="KFM72693.1"/>
    </source>
</evidence>
<dbReference type="STRING" id="407821.A0A087U5Q4"/>
<keyword evidence="3" id="KW-1185">Reference proteome</keyword>
<proteinExistence type="predicted"/>
<feature type="domain" description="PiggyBac transposable element-derived protein" evidence="1">
    <location>
        <begin position="14"/>
        <end position="72"/>
    </location>
</feature>
<dbReference type="EMBL" id="KK118310">
    <property type="protein sequence ID" value="KFM72693.1"/>
    <property type="molecule type" value="Genomic_DNA"/>
</dbReference>
<name>A0A087U5Q4_STEMI</name>
<evidence type="ECO:0000313" key="3">
    <source>
        <dbReference type="Proteomes" id="UP000054359"/>
    </source>
</evidence>
<dbReference type="Pfam" id="PF13843">
    <property type="entry name" value="DDE_Tnp_1_7"/>
    <property type="match status" value="1"/>
</dbReference>